<accession>A0AAJ4R676</accession>
<sequence>MVQYAASGRPRIEDEDGGCLEVNDFRIGGSIETVVVVVRENLPDNPCPILVAFEEIDDVVADLDVRLNVSILRKCGTGSLAPDAESVFQPLMWVSPERREVIAPVDKRSRLLLDIVVSAHSSDMSRLQPTLLFDLRFEPAELAECIYQLLVMASYRWTEVLEVMLVEVSEHVIPGRYLVGEEMNVVGADIFAVPESSDSAKCLQSLSGEC</sequence>
<name>A0AAJ4R676_9EURY</name>
<comment type="caution">
    <text evidence="1">The sequence shown here is derived from an EMBL/GenBank/DDBJ whole genome shotgun (WGS) entry which is preliminary data.</text>
</comment>
<evidence type="ECO:0000313" key="1">
    <source>
        <dbReference type="EMBL" id="RNJ22041.1"/>
    </source>
</evidence>
<dbReference type="AlphaFoldDB" id="A0AAJ4R676"/>
<reference evidence="1 2" key="1">
    <citation type="submission" date="2018-11" db="EMBL/GenBank/DDBJ databases">
        <title>Genome sequences of Natronomonas sp. CBA1133.</title>
        <authorList>
            <person name="Roh S.W."/>
            <person name="Cha I.-T."/>
        </authorList>
    </citation>
    <scope>NUCLEOTIDE SEQUENCE [LARGE SCALE GENOMIC DNA]</scope>
    <source>
        <strain evidence="1 2">CBA1133</strain>
    </source>
</reference>
<protein>
    <submittedName>
        <fullName evidence="1">Uncharacterized protein</fullName>
    </submittedName>
</protein>
<proteinExistence type="predicted"/>
<gene>
    <name evidence="1" type="ORF">Nmn1133_13950</name>
</gene>
<keyword evidence="2" id="KW-1185">Reference proteome</keyword>
<organism evidence="1 2">
    <name type="scientific">Halosegnis longus</name>
    <dbReference type="NCBI Taxonomy" id="2216012"/>
    <lineage>
        <taxon>Archaea</taxon>
        <taxon>Methanobacteriati</taxon>
        <taxon>Methanobacteriota</taxon>
        <taxon>Stenosarchaea group</taxon>
        <taxon>Halobacteria</taxon>
        <taxon>Halobacteriales</taxon>
        <taxon>Natronomonadaceae</taxon>
        <taxon>Halosegnis</taxon>
    </lineage>
</organism>
<dbReference type="EMBL" id="RJJC01000003">
    <property type="protein sequence ID" value="RNJ22041.1"/>
    <property type="molecule type" value="Genomic_DNA"/>
</dbReference>
<dbReference type="Proteomes" id="UP000270581">
    <property type="component" value="Unassembled WGS sequence"/>
</dbReference>
<evidence type="ECO:0000313" key="2">
    <source>
        <dbReference type="Proteomes" id="UP000270581"/>
    </source>
</evidence>